<evidence type="ECO:0000313" key="5">
    <source>
        <dbReference type="Proteomes" id="UP000820977"/>
    </source>
</evidence>
<dbReference type="Gene3D" id="3.40.50.1000">
    <property type="entry name" value="HAD superfamily/HAD-like"/>
    <property type="match status" value="1"/>
</dbReference>
<dbReference type="SUPFAM" id="SSF56784">
    <property type="entry name" value="HAD-like"/>
    <property type="match status" value="1"/>
</dbReference>
<dbReference type="NCBIfam" id="TIGR01490">
    <property type="entry name" value="HAD-SF-IB-hyp1"/>
    <property type="match status" value="1"/>
</dbReference>
<dbReference type="RefSeq" id="WP_172344669.1">
    <property type="nucleotide sequence ID" value="NZ_CASYYZ010000020.1"/>
</dbReference>
<protein>
    <submittedName>
        <fullName evidence="4">Haloacid dehalogenase-like hydrolase</fullName>
    </submittedName>
</protein>
<organism evidence="4 5">
    <name type="scientific">Xylanibacter caecicola</name>
    <dbReference type="NCBI Taxonomy" id="2736294"/>
    <lineage>
        <taxon>Bacteria</taxon>
        <taxon>Pseudomonadati</taxon>
        <taxon>Bacteroidota</taxon>
        <taxon>Bacteroidia</taxon>
        <taxon>Bacteroidales</taxon>
        <taxon>Prevotellaceae</taxon>
        <taxon>Xylanibacter</taxon>
    </lineage>
</organism>
<dbReference type="InterPro" id="IPR050582">
    <property type="entry name" value="HAD-like_SerB"/>
</dbReference>
<evidence type="ECO:0000256" key="1">
    <source>
        <dbReference type="ARBA" id="ARBA00022723"/>
    </source>
</evidence>
<keyword evidence="5" id="KW-1185">Reference proteome</keyword>
<keyword evidence="2" id="KW-0378">Hydrolase</keyword>
<dbReference type="InterPro" id="IPR023214">
    <property type="entry name" value="HAD_sf"/>
</dbReference>
<keyword evidence="3" id="KW-0460">Magnesium</keyword>
<gene>
    <name evidence="4" type="ORF">HPS54_06555</name>
</gene>
<dbReference type="InterPro" id="IPR036412">
    <property type="entry name" value="HAD-like_sf"/>
</dbReference>
<reference evidence="4 5" key="1">
    <citation type="submission" date="2020-05" db="EMBL/GenBank/DDBJ databases">
        <title>Distinct polysaccharide utilization as determinants for interspecies competition between intestinal Prevotella spp.</title>
        <authorList>
            <person name="Galvez E.J.C."/>
            <person name="Iljazovic A."/>
            <person name="Strowig T."/>
        </authorList>
    </citation>
    <scope>NUCLEOTIDE SEQUENCE [LARGE SCALE GENOMIC DNA]</scope>
    <source>
        <strain evidence="4 5">PCHR</strain>
    </source>
</reference>
<keyword evidence="1" id="KW-0479">Metal-binding</keyword>
<dbReference type="NCBIfam" id="TIGR01488">
    <property type="entry name" value="HAD-SF-IB"/>
    <property type="match status" value="1"/>
</dbReference>
<evidence type="ECO:0000313" key="4">
    <source>
        <dbReference type="EMBL" id="NPE25179.1"/>
    </source>
</evidence>
<comment type="caution">
    <text evidence="4">The sequence shown here is derived from an EMBL/GenBank/DDBJ whole genome shotgun (WGS) entry which is preliminary data.</text>
</comment>
<dbReference type="InterPro" id="IPR006385">
    <property type="entry name" value="HAD_hydro_SerB1"/>
</dbReference>
<dbReference type="PANTHER" id="PTHR43344:SF13">
    <property type="entry name" value="PHOSPHATASE RV3661-RELATED"/>
    <property type="match status" value="1"/>
</dbReference>
<evidence type="ECO:0000256" key="3">
    <source>
        <dbReference type="ARBA" id="ARBA00022842"/>
    </source>
</evidence>
<dbReference type="Gene3D" id="1.20.1440.100">
    <property type="entry name" value="SG protein - dephosphorylation function"/>
    <property type="match status" value="1"/>
</dbReference>
<evidence type="ECO:0000256" key="2">
    <source>
        <dbReference type="ARBA" id="ARBA00022801"/>
    </source>
</evidence>
<sequence length="226" mass="25476">MIPHITNDNVSPDVVSSASGTSVKRQTVHAFDFDGTLTSKDTFIELIRFAKGEKELWLALLRHVHLLVAMKLGLYDNGKAKEAVFSYCFKGMTEEAFDDMCRRFASANRRLLRSSGIAMVGRLQAEWNTRVLVVTASLDKWVAPFFNDMPGVTVLGTGIEVKDGVLTGRFSTNNCHGEEKVRRILRLLPDRRTYNLVAYGDSGGDRAMLDFANEGYYRPFRKKDNR</sequence>
<proteinExistence type="predicted"/>
<name>A0ABX2B0Z4_9BACT</name>
<dbReference type="Proteomes" id="UP000820977">
    <property type="component" value="Unassembled WGS sequence"/>
</dbReference>
<accession>A0ABX2B0Z4</accession>
<dbReference type="EMBL" id="JABKKJ010000008">
    <property type="protein sequence ID" value="NPE25179.1"/>
    <property type="molecule type" value="Genomic_DNA"/>
</dbReference>
<dbReference type="Pfam" id="PF12710">
    <property type="entry name" value="HAD"/>
    <property type="match status" value="1"/>
</dbReference>
<dbReference type="PANTHER" id="PTHR43344">
    <property type="entry name" value="PHOSPHOSERINE PHOSPHATASE"/>
    <property type="match status" value="1"/>
</dbReference>